<comment type="caution">
    <text evidence="4">The sequence shown here is derived from an EMBL/GenBank/DDBJ whole genome shotgun (WGS) entry which is preliminary data.</text>
</comment>
<name>A0A8H3IKX1_9LECA</name>
<dbReference type="PROSITE" id="PS51365">
    <property type="entry name" value="RENAL_DIPEPTIDASE_2"/>
    <property type="match status" value="1"/>
</dbReference>
<evidence type="ECO:0000256" key="3">
    <source>
        <dbReference type="SAM" id="MobiDB-lite"/>
    </source>
</evidence>
<dbReference type="EMBL" id="CAJPDS010000036">
    <property type="protein sequence ID" value="CAF9924670.1"/>
    <property type="molecule type" value="Genomic_DNA"/>
</dbReference>
<dbReference type="EC" id="3.4.13.19" evidence="2"/>
<dbReference type="CDD" id="cd01301">
    <property type="entry name" value="rDP_like"/>
    <property type="match status" value="1"/>
</dbReference>
<comment type="similarity">
    <text evidence="2">Belongs to the metallo-dependent hydrolases superfamily. Peptidase M19 family.</text>
</comment>
<evidence type="ECO:0000313" key="4">
    <source>
        <dbReference type="EMBL" id="CAF9924670.1"/>
    </source>
</evidence>
<dbReference type="OrthoDB" id="445695at2759"/>
<keyword evidence="2" id="KW-0479">Metal-binding</keyword>
<dbReference type="InterPro" id="IPR008257">
    <property type="entry name" value="Pept_M19"/>
</dbReference>
<evidence type="ECO:0000256" key="1">
    <source>
        <dbReference type="ARBA" id="ARBA00022997"/>
    </source>
</evidence>
<dbReference type="PANTHER" id="PTHR10443">
    <property type="entry name" value="MICROSOMAL DIPEPTIDASE"/>
    <property type="match status" value="1"/>
</dbReference>
<accession>A0A8H3IKX1</accession>
<feature type="region of interest" description="Disordered" evidence="3">
    <location>
        <begin position="75"/>
        <end position="96"/>
    </location>
</feature>
<evidence type="ECO:0000313" key="5">
    <source>
        <dbReference type="Proteomes" id="UP000664521"/>
    </source>
</evidence>
<proteinExistence type="inferred from homology"/>
<keyword evidence="2" id="KW-0862">Zinc</keyword>
<dbReference type="SUPFAM" id="SSF51556">
    <property type="entry name" value="Metallo-dependent hydrolases"/>
    <property type="match status" value="1"/>
</dbReference>
<protein>
    <recommendedName>
        <fullName evidence="2">Dipeptidase</fullName>
        <ecNumber evidence="2">3.4.13.19</ecNumber>
    </recommendedName>
</protein>
<dbReference type="Gene3D" id="3.20.20.140">
    <property type="entry name" value="Metal-dependent hydrolases"/>
    <property type="match status" value="1"/>
</dbReference>
<dbReference type="GO" id="GO:0006508">
    <property type="term" value="P:proteolysis"/>
    <property type="evidence" value="ECO:0007669"/>
    <property type="project" value="UniProtKB-KW"/>
</dbReference>
<gene>
    <name evidence="4" type="ORF">HETSPECPRED_005650</name>
</gene>
<comment type="catalytic activity">
    <reaction evidence="2">
        <text>an L-aminoacyl-L-amino acid + H2O = 2 an L-alpha-amino acid</text>
        <dbReference type="Rhea" id="RHEA:48940"/>
        <dbReference type="ChEBI" id="CHEBI:15377"/>
        <dbReference type="ChEBI" id="CHEBI:59869"/>
        <dbReference type="ChEBI" id="CHEBI:77460"/>
        <dbReference type="EC" id="3.4.13.19"/>
    </reaction>
</comment>
<dbReference type="GO" id="GO:0046872">
    <property type="term" value="F:metal ion binding"/>
    <property type="evidence" value="ECO:0007669"/>
    <property type="project" value="UniProtKB-UniRule"/>
</dbReference>
<organism evidence="4 5">
    <name type="scientific">Heterodermia speciosa</name>
    <dbReference type="NCBI Taxonomy" id="116794"/>
    <lineage>
        <taxon>Eukaryota</taxon>
        <taxon>Fungi</taxon>
        <taxon>Dikarya</taxon>
        <taxon>Ascomycota</taxon>
        <taxon>Pezizomycotina</taxon>
        <taxon>Lecanoromycetes</taxon>
        <taxon>OSLEUM clade</taxon>
        <taxon>Lecanoromycetidae</taxon>
        <taxon>Caliciales</taxon>
        <taxon>Physciaceae</taxon>
        <taxon>Heterodermia</taxon>
    </lineage>
</organism>
<keyword evidence="5" id="KW-1185">Reference proteome</keyword>
<sequence>MTSITLSPPSPSLPPFEDALLEAEMRYDTRAAMPSEVDPLLPRTEPAPEIVGYGFSQKQNADAYDDRPYQYQAHINQRSNRERDKEPGPEAGTDTSPLRTILTIFTTVVAFGLILSILISERLGQPPKAPQTVPSKPSNSITDRVERILSEHPLIDGHDDLAILIRYLYHNNIYDTNFTKPFEDGEMLGHVDIPRLKAGKAGGAFWSAFVPCPTNGSDFSDANYATTVSETLSQLDLLQRLTSKYSDIFSAATPNSTSAAAAFDKHHLLISPFAIEGLHQIGNSFSNLRLYHSLNVKYATLTHNCHNNFADAALATDSSGKIVAAAPLWDGVSPSGRVLVKEMNRLGLLVDLAHVSKDTMVDVLGGRPGKWNGSIAPVIFSHSSAYALCPHPRNVQDDVLQLVKRTNSIVMVNFSPDFISCIPSDSSSGLPEFYPPNSTLHQVARHIMYIGQKIGFDHVGIGSDFDGIPSTPEGLDDVSRFPDLLAELLRLGLTDGNAAKVVGRNILRVWADVDSVAAKMRKEGVLPAEDRIVLR</sequence>
<dbReference type="Pfam" id="PF01244">
    <property type="entry name" value="Peptidase_M19"/>
    <property type="match status" value="1"/>
</dbReference>
<dbReference type="PANTHER" id="PTHR10443:SF12">
    <property type="entry name" value="DIPEPTIDASE"/>
    <property type="match status" value="1"/>
</dbReference>
<keyword evidence="2" id="KW-0378">Hydrolase</keyword>
<keyword evidence="2" id="KW-0645">Protease</keyword>
<comment type="cofactor">
    <cofactor evidence="2">
        <name>Zn(2+)</name>
        <dbReference type="ChEBI" id="CHEBI:29105"/>
    </cofactor>
</comment>
<keyword evidence="2" id="KW-0482">Metalloprotease</keyword>
<dbReference type="InterPro" id="IPR032466">
    <property type="entry name" value="Metal_Hydrolase"/>
</dbReference>
<feature type="compositionally biased region" description="Basic and acidic residues" evidence="3">
    <location>
        <begin position="79"/>
        <end position="88"/>
    </location>
</feature>
<dbReference type="GO" id="GO:0070573">
    <property type="term" value="F:metallodipeptidase activity"/>
    <property type="evidence" value="ECO:0007669"/>
    <property type="project" value="InterPro"/>
</dbReference>
<keyword evidence="1 2" id="KW-0224">Dipeptidase</keyword>
<reference evidence="4" key="1">
    <citation type="submission" date="2021-03" db="EMBL/GenBank/DDBJ databases">
        <authorList>
            <person name="Tagirdzhanova G."/>
        </authorList>
    </citation>
    <scope>NUCLEOTIDE SEQUENCE</scope>
</reference>
<evidence type="ECO:0000256" key="2">
    <source>
        <dbReference type="RuleBase" id="RU341113"/>
    </source>
</evidence>
<dbReference type="AlphaFoldDB" id="A0A8H3IKX1"/>
<dbReference type="Proteomes" id="UP000664521">
    <property type="component" value="Unassembled WGS sequence"/>
</dbReference>